<dbReference type="PANTHER" id="PTHR35006:SF2">
    <property type="entry name" value="GLYOXALASE FAMILY PROTEIN (AFU_ORTHOLOGUE AFUA_5G14830)"/>
    <property type="match status" value="1"/>
</dbReference>
<reference evidence="1 2" key="1">
    <citation type="submission" date="2019-03" db="EMBL/GenBank/DDBJ databases">
        <title>Genomic Encyclopedia of Type Strains, Phase IV (KMG-IV): sequencing the most valuable type-strain genomes for metagenomic binning, comparative biology and taxonomic classification.</title>
        <authorList>
            <person name="Goeker M."/>
        </authorList>
    </citation>
    <scope>NUCLEOTIDE SEQUENCE [LARGE SCALE GENOMIC DNA]</scope>
    <source>
        <strain evidence="1 2">DSM 18577</strain>
    </source>
</reference>
<gene>
    <name evidence="1" type="ORF">EV690_2576</name>
</gene>
<dbReference type="SUPFAM" id="SSF54593">
    <property type="entry name" value="Glyoxalase/Bleomycin resistance protein/Dihydroxybiphenyl dioxygenase"/>
    <property type="match status" value="1"/>
</dbReference>
<dbReference type="RefSeq" id="WP_131913354.1">
    <property type="nucleotide sequence ID" value="NZ_OU594967.1"/>
</dbReference>
<proteinExistence type="predicted"/>
<dbReference type="InterPro" id="IPR029068">
    <property type="entry name" value="Glyas_Bleomycin-R_OHBP_Dase"/>
</dbReference>
<keyword evidence="2" id="KW-1185">Reference proteome</keyword>
<evidence type="ECO:0000313" key="2">
    <source>
        <dbReference type="Proteomes" id="UP000295565"/>
    </source>
</evidence>
<protein>
    <recommendedName>
        <fullName evidence="3">Catechol 2,3-dioxygenase-like lactoylglutathione lyase family enzyme</fullName>
    </recommendedName>
</protein>
<dbReference type="Gene3D" id="3.10.180.10">
    <property type="entry name" value="2,3-Dihydroxybiphenyl 1,2-Dioxygenase, domain 1"/>
    <property type="match status" value="1"/>
</dbReference>
<dbReference type="Proteomes" id="UP000295565">
    <property type="component" value="Unassembled WGS sequence"/>
</dbReference>
<evidence type="ECO:0000313" key="1">
    <source>
        <dbReference type="EMBL" id="TCK47545.1"/>
    </source>
</evidence>
<dbReference type="EMBL" id="SMGD01000014">
    <property type="protein sequence ID" value="TCK47545.1"/>
    <property type="molecule type" value="Genomic_DNA"/>
</dbReference>
<dbReference type="AlphaFoldDB" id="A0A4R1JA79"/>
<dbReference type="CDD" id="cd07262">
    <property type="entry name" value="VOC_like"/>
    <property type="match status" value="1"/>
</dbReference>
<dbReference type="OrthoDB" id="9800438at2"/>
<organism evidence="1 2">
    <name type="scientific">Celerinatantimonas diazotrophica</name>
    <dbReference type="NCBI Taxonomy" id="412034"/>
    <lineage>
        <taxon>Bacteria</taxon>
        <taxon>Pseudomonadati</taxon>
        <taxon>Pseudomonadota</taxon>
        <taxon>Gammaproteobacteria</taxon>
        <taxon>Celerinatantimonadaceae</taxon>
        <taxon>Celerinatantimonas</taxon>
    </lineage>
</organism>
<name>A0A4R1JA79_9GAMM</name>
<comment type="caution">
    <text evidence="1">The sequence shown here is derived from an EMBL/GenBank/DDBJ whole genome shotgun (WGS) entry which is preliminary data.</text>
</comment>
<accession>A0A4R1JA79</accession>
<evidence type="ECO:0008006" key="3">
    <source>
        <dbReference type="Google" id="ProtNLM"/>
    </source>
</evidence>
<sequence>MFFDHLSTYAVDYPRTRDFYAALFEPFGYEINYEFSKYISEEFPCQWICSFGVPGTDSLWIVETQSPFTPRHFAFAADTSELVDTFYQTGLEHGAIDNGAPGLRCEYEPNYYAAFLIDPDENNIEAVCHV</sequence>
<dbReference type="PANTHER" id="PTHR35006">
    <property type="entry name" value="GLYOXALASE FAMILY PROTEIN (AFU_ORTHOLOGUE AFUA_5G14830)"/>
    <property type="match status" value="1"/>
</dbReference>